<name>A0AAF0IQT3_9BASI</name>
<evidence type="ECO:0000313" key="2">
    <source>
        <dbReference type="EMBL" id="WFC96465.1"/>
    </source>
</evidence>
<evidence type="ECO:0000313" key="3">
    <source>
        <dbReference type="Proteomes" id="UP001216638"/>
    </source>
</evidence>
<reference evidence="2" key="1">
    <citation type="submission" date="2023-03" db="EMBL/GenBank/DDBJ databases">
        <title>Mating type loci evolution in Malassezia.</title>
        <authorList>
            <person name="Coelho M.A."/>
        </authorList>
    </citation>
    <scope>NUCLEOTIDE SEQUENCE</scope>
    <source>
        <strain evidence="2">CBS 14135</strain>
    </source>
</reference>
<organism evidence="2 3">
    <name type="scientific">Malassezia brasiliensis</name>
    <dbReference type="NCBI Taxonomy" id="1821822"/>
    <lineage>
        <taxon>Eukaryota</taxon>
        <taxon>Fungi</taxon>
        <taxon>Dikarya</taxon>
        <taxon>Basidiomycota</taxon>
        <taxon>Ustilaginomycotina</taxon>
        <taxon>Malasseziomycetes</taxon>
        <taxon>Malasseziales</taxon>
        <taxon>Malasseziaceae</taxon>
        <taxon>Malassezia</taxon>
    </lineage>
</organism>
<proteinExistence type="predicted"/>
<dbReference type="EMBL" id="CP119953">
    <property type="protein sequence ID" value="WFC96465.1"/>
    <property type="molecule type" value="Genomic_DNA"/>
</dbReference>
<sequence>MSAFRVGTLPLRAALRAPRSAVPRTLCVAPRSLHTSAAVRASEDRRDSMTSSSLPKGMEKLGESPGALAAIRQLMDVLQSHGIDLSKGEKPSMFTLARLASKSDVRQATGKVVEELQKAGIELTPERLQKLMKGEFS</sequence>
<evidence type="ECO:0000256" key="1">
    <source>
        <dbReference type="SAM" id="MobiDB-lite"/>
    </source>
</evidence>
<gene>
    <name evidence="2" type="ORF">MBRA1_003122</name>
</gene>
<dbReference type="Proteomes" id="UP001216638">
    <property type="component" value="Chromosome 3"/>
</dbReference>
<feature type="region of interest" description="Disordered" evidence="1">
    <location>
        <begin position="36"/>
        <end position="62"/>
    </location>
</feature>
<accession>A0AAF0IQT3</accession>
<dbReference type="AlphaFoldDB" id="A0AAF0IQT3"/>
<keyword evidence="3" id="KW-1185">Reference proteome</keyword>
<protein>
    <submittedName>
        <fullName evidence="2">Uncharacterized protein</fullName>
    </submittedName>
</protein>